<keyword evidence="4" id="KW-0328">Glycosyltransferase</keyword>
<feature type="domain" description="Phosphoribosyltransferase" evidence="3">
    <location>
        <begin position="118"/>
        <end position="266"/>
    </location>
</feature>
<dbReference type="CDD" id="cd06223">
    <property type="entry name" value="PRTases_typeI"/>
    <property type="match status" value="1"/>
</dbReference>
<keyword evidence="4" id="KW-0808">Transferase</keyword>
<evidence type="ECO:0000256" key="2">
    <source>
        <dbReference type="SAM" id="MobiDB-lite"/>
    </source>
</evidence>
<evidence type="ECO:0000256" key="1">
    <source>
        <dbReference type="ARBA" id="ARBA00008007"/>
    </source>
</evidence>
<protein>
    <submittedName>
        <fullName evidence="4">Phosphoribosyltransferase</fullName>
    </submittedName>
</protein>
<accession>A0A127A3T8</accession>
<sequence>MGAAAKDVLGLLVPVDCVACGAPDRELCAVCARQVRRLTARPARVEDHAPALIEASGRVLLPAVSAGPYRNELSLALLAFKRHGSAVLAAELAAALARALAAAAGSAGLGTAADGGVLLVPVPTSAAAFLRRGFDPLQVLLARVRRDGRIPPGTLWAEALAPRRRGPRERLAAVARAVVSPGGGSQKGLGRSQRRARVSGSLAARGHVRVRGQGARVPEAGRTVPSLQGRRCLVVDDVLTTGATAREATRALEAAGAVVLGLVALAHVPLPDAGARRSAGTLPADTQREDANGG</sequence>
<dbReference type="KEGG" id="satk:SA2016_2639"/>
<dbReference type="GO" id="GO:0016757">
    <property type="term" value="F:glycosyltransferase activity"/>
    <property type="evidence" value="ECO:0007669"/>
    <property type="project" value="UniProtKB-KW"/>
</dbReference>
<dbReference type="InterPro" id="IPR029057">
    <property type="entry name" value="PRTase-like"/>
</dbReference>
<dbReference type="InterPro" id="IPR051910">
    <property type="entry name" value="ComF/GntX_DNA_util-trans"/>
</dbReference>
<comment type="similarity">
    <text evidence="1">Belongs to the ComF/GntX family.</text>
</comment>
<keyword evidence="5" id="KW-1185">Reference proteome</keyword>
<dbReference type="EMBL" id="CP014518">
    <property type="protein sequence ID" value="AMM33305.1"/>
    <property type="molecule type" value="Genomic_DNA"/>
</dbReference>
<evidence type="ECO:0000313" key="5">
    <source>
        <dbReference type="Proteomes" id="UP000070134"/>
    </source>
</evidence>
<dbReference type="STRING" id="37927.SA2016_2639"/>
<dbReference type="AlphaFoldDB" id="A0A127A3T8"/>
<dbReference type="Proteomes" id="UP000070134">
    <property type="component" value="Chromosome"/>
</dbReference>
<dbReference type="InterPro" id="IPR000836">
    <property type="entry name" value="PRTase_dom"/>
</dbReference>
<feature type="region of interest" description="Disordered" evidence="2">
    <location>
        <begin position="273"/>
        <end position="294"/>
    </location>
</feature>
<evidence type="ECO:0000313" key="4">
    <source>
        <dbReference type="EMBL" id="AMM33305.1"/>
    </source>
</evidence>
<evidence type="ECO:0000259" key="3">
    <source>
        <dbReference type="Pfam" id="PF00156"/>
    </source>
</evidence>
<dbReference type="RefSeq" id="WP_169803074.1">
    <property type="nucleotide sequence ID" value="NZ_BJMO01000011.1"/>
</dbReference>
<dbReference type="PANTHER" id="PTHR47505">
    <property type="entry name" value="DNA UTILIZATION PROTEIN YHGH"/>
    <property type="match status" value="1"/>
</dbReference>
<proteinExistence type="inferred from homology"/>
<name>A0A127A3T8_9MICC</name>
<dbReference type="PANTHER" id="PTHR47505:SF1">
    <property type="entry name" value="DNA UTILIZATION PROTEIN YHGH"/>
    <property type="match status" value="1"/>
</dbReference>
<gene>
    <name evidence="4" type="ORF">SA2016_2639</name>
</gene>
<dbReference type="SUPFAM" id="SSF53271">
    <property type="entry name" value="PRTase-like"/>
    <property type="match status" value="1"/>
</dbReference>
<dbReference type="Pfam" id="PF00156">
    <property type="entry name" value="Pribosyltran"/>
    <property type="match status" value="1"/>
</dbReference>
<dbReference type="Gene3D" id="3.40.50.2020">
    <property type="match status" value="1"/>
</dbReference>
<organism evidence="4 5">
    <name type="scientific">Sinomonas atrocyanea</name>
    <dbReference type="NCBI Taxonomy" id="37927"/>
    <lineage>
        <taxon>Bacteria</taxon>
        <taxon>Bacillati</taxon>
        <taxon>Actinomycetota</taxon>
        <taxon>Actinomycetes</taxon>
        <taxon>Micrococcales</taxon>
        <taxon>Micrococcaceae</taxon>
        <taxon>Sinomonas</taxon>
    </lineage>
</organism>
<reference evidence="4 5" key="1">
    <citation type="submission" date="2016-02" db="EMBL/GenBank/DDBJ databases">
        <title>Complete genome of Sinomonas atrocyanea KCTC 3377.</title>
        <authorList>
            <person name="Kim K.M."/>
        </authorList>
    </citation>
    <scope>NUCLEOTIDE SEQUENCE [LARGE SCALE GENOMIC DNA]</scope>
    <source>
        <strain evidence="4 5">KCTC 3377</strain>
    </source>
</reference>
<dbReference type="PATRIC" id="fig|37927.3.peg.2714"/>